<dbReference type="Gene3D" id="3.40.50.2300">
    <property type="match status" value="1"/>
</dbReference>
<sequence>MPNVLVVDDSETVRTQLRNDLTEQGYQIFEAGNGVDALKFLIQWEQPIDLIFCDINMPEMDGLSLCRELHKDQSLARIPIFMLTTQTNSEMKQLGKENGVIAWIVKPYEKKKVMNGVAKVLGIA</sequence>
<dbReference type="AlphaFoldDB" id="A0A1G8ERE2"/>
<feature type="domain" description="Response regulatory" evidence="3">
    <location>
        <begin position="3"/>
        <end position="121"/>
    </location>
</feature>
<dbReference type="InterPro" id="IPR001789">
    <property type="entry name" value="Sig_transdc_resp-reg_receiver"/>
</dbReference>
<evidence type="ECO:0000313" key="5">
    <source>
        <dbReference type="Proteomes" id="UP000198607"/>
    </source>
</evidence>
<proteinExistence type="predicted"/>
<reference evidence="4 5" key="1">
    <citation type="submission" date="2016-10" db="EMBL/GenBank/DDBJ databases">
        <authorList>
            <person name="de Groot N.N."/>
        </authorList>
    </citation>
    <scope>NUCLEOTIDE SEQUENCE [LARGE SCALE GENOMIC DNA]</scope>
    <source>
        <strain evidence="4 5">DSM 5885</strain>
    </source>
</reference>
<name>A0A1G8ERE2_9RHOO</name>
<dbReference type="EMBL" id="FNCY01000008">
    <property type="protein sequence ID" value="SDH72299.1"/>
    <property type="molecule type" value="Genomic_DNA"/>
</dbReference>
<accession>A0A1G8ERE2</accession>
<keyword evidence="5" id="KW-1185">Reference proteome</keyword>
<dbReference type="OrthoDB" id="9801101at2"/>
<dbReference type="PROSITE" id="PS50110">
    <property type="entry name" value="RESPONSE_REGULATORY"/>
    <property type="match status" value="1"/>
</dbReference>
<keyword evidence="1 2" id="KW-0597">Phosphoprotein</keyword>
<evidence type="ECO:0000256" key="2">
    <source>
        <dbReference type="PROSITE-ProRule" id="PRU00169"/>
    </source>
</evidence>
<dbReference type="Proteomes" id="UP000198607">
    <property type="component" value="Unassembled WGS sequence"/>
</dbReference>
<organism evidence="4 5">
    <name type="scientific">Propionivibrio dicarboxylicus</name>
    <dbReference type="NCBI Taxonomy" id="83767"/>
    <lineage>
        <taxon>Bacteria</taxon>
        <taxon>Pseudomonadati</taxon>
        <taxon>Pseudomonadota</taxon>
        <taxon>Betaproteobacteria</taxon>
        <taxon>Rhodocyclales</taxon>
        <taxon>Rhodocyclaceae</taxon>
        <taxon>Propionivibrio</taxon>
    </lineage>
</organism>
<dbReference type="RefSeq" id="WP_091937476.1">
    <property type="nucleotide sequence ID" value="NZ_FNCY01000008.1"/>
</dbReference>
<dbReference type="STRING" id="83767.SAMN05660652_02164"/>
<evidence type="ECO:0000259" key="3">
    <source>
        <dbReference type="PROSITE" id="PS50110"/>
    </source>
</evidence>
<dbReference type="Pfam" id="PF00072">
    <property type="entry name" value="Response_reg"/>
    <property type="match status" value="1"/>
</dbReference>
<dbReference type="GO" id="GO:0000160">
    <property type="term" value="P:phosphorelay signal transduction system"/>
    <property type="evidence" value="ECO:0007669"/>
    <property type="project" value="InterPro"/>
</dbReference>
<evidence type="ECO:0000256" key="1">
    <source>
        <dbReference type="ARBA" id="ARBA00022553"/>
    </source>
</evidence>
<dbReference type="SUPFAM" id="SSF52172">
    <property type="entry name" value="CheY-like"/>
    <property type="match status" value="1"/>
</dbReference>
<gene>
    <name evidence="4" type="ORF">SAMN05660652_02164</name>
</gene>
<protein>
    <submittedName>
        <fullName evidence="4">Two-component system, chemotaxis family, response regulator CheY</fullName>
    </submittedName>
</protein>
<dbReference type="InterPro" id="IPR011006">
    <property type="entry name" value="CheY-like_superfamily"/>
</dbReference>
<evidence type="ECO:0000313" key="4">
    <source>
        <dbReference type="EMBL" id="SDH72299.1"/>
    </source>
</evidence>
<dbReference type="PANTHER" id="PTHR44591">
    <property type="entry name" value="STRESS RESPONSE REGULATOR PROTEIN 1"/>
    <property type="match status" value="1"/>
</dbReference>
<dbReference type="InterPro" id="IPR050595">
    <property type="entry name" value="Bact_response_regulator"/>
</dbReference>
<dbReference type="SMART" id="SM00448">
    <property type="entry name" value="REC"/>
    <property type="match status" value="1"/>
</dbReference>
<dbReference type="PANTHER" id="PTHR44591:SF25">
    <property type="entry name" value="CHEMOTAXIS TWO-COMPONENT RESPONSE REGULATOR"/>
    <property type="match status" value="1"/>
</dbReference>
<feature type="modified residue" description="4-aspartylphosphate" evidence="2">
    <location>
        <position position="54"/>
    </location>
</feature>